<dbReference type="AlphaFoldDB" id="A0A1W1I0X1"/>
<feature type="domain" description="Tll0287-like" evidence="3">
    <location>
        <begin position="26"/>
        <end position="176"/>
    </location>
</feature>
<dbReference type="EMBL" id="LT828648">
    <property type="protein sequence ID" value="SLM46624.1"/>
    <property type="molecule type" value="Genomic_DNA"/>
</dbReference>
<sequence>MRRLYWATGFSFAGLLMVAGWTAHAADPSFETTARYILEVVKAFRTAYVLQVVEHIKGTGVSVQEDWEKNAHLLPLPAQFVKGAADQVDGLEIGLIGLAPLNPANRPKTTAEVNALIQLEKNRDKRFVGFMDGDQFKALSADLALVQSCVDCHNRHPRSSRRNFQRWDVMGALVVRFKPDGMTEGLSLPAEPPKRGPGPLERMTPPPTTAPPWVR</sequence>
<evidence type="ECO:0000256" key="2">
    <source>
        <dbReference type="SAM" id="SignalP"/>
    </source>
</evidence>
<gene>
    <name evidence="4" type="ORF">NSJP_0452</name>
</gene>
<dbReference type="RefSeq" id="WP_080885275.1">
    <property type="nucleotide sequence ID" value="NZ_LT828648.1"/>
</dbReference>
<evidence type="ECO:0000256" key="1">
    <source>
        <dbReference type="SAM" id="MobiDB-lite"/>
    </source>
</evidence>
<evidence type="ECO:0000313" key="4">
    <source>
        <dbReference type="EMBL" id="SLM46624.1"/>
    </source>
</evidence>
<dbReference type="KEGG" id="nja:NSJP_0452"/>
<evidence type="ECO:0000313" key="5">
    <source>
        <dbReference type="Proteomes" id="UP000192042"/>
    </source>
</evidence>
<dbReference type="Pfam" id="PF11845">
    <property type="entry name" value="Tll0287-like"/>
    <property type="match status" value="1"/>
</dbReference>
<protein>
    <recommendedName>
        <fullName evidence="3">Tll0287-like domain-containing protein</fullName>
    </recommendedName>
</protein>
<keyword evidence="2" id="KW-0732">Signal</keyword>
<dbReference type="Proteomes" id="UP000192042">
    <property type="component" value="Chromosome I"/>
</dbReference>
<evidence type="ECO:0000259" key="3">
    <source>
        <dbReference type="Pfam" id="PF11845"/>
    </source>
</evidence>
<feature type="region of interest" description="Disordered" evidence="1">
    <location>
        <begin position="182"/>
        <end position="215"/>
    </location>
</feature>
<proteinExistence type="predicted"/>
<dbReference type="OrthoDB" id="9789630at2"/>
<feature type="compositionally biased region" description="Pro residues" evidence="1">
    <location>
        <begin position="204"/>
        <end position="215"/>
    </location>
</feature>
<feature type="chain" id="PRO_5012800051" description="Tll0287-like domain-containing protein" evidence="2">
    <location>
        <begin position="26"/>
        <end position="215"/>
    </location>
</feature>
<keyword evidence="5" id="KW-1185">Reference proteome</keyword>
<reference evidence="4 5" key="1">
    <citation type="submission" date="2017-03" db="EMBL/GenBank/DDBJ databases">
        <authorList>
            <person name="Afonso C.L."/>
            <person name="Miller P.J."/>
            <person name="Scott M.A."/>
            <person name="Spackman E."/>
            <person name="Goraichik I."/>
            <person name="Dimitrov K.M."/>
            <person name="Suarez D.L."/>
            <person name="Swayne D.E."/>
        </authorList>
    </citation>
    <scope>NUCLEOTIDE SEQUENCE [LARGE SCALE GENOMIC DNA]</scope>
    <source>
        <strain evidence="4">Genome sequencing of Nitrospira japonica strain NJ11</strain>
    </source>
</reference>
<dbReference type="STRING" id="1325564.NSJP_0452"/>
<accession>A0A1W1I0X1</accession>
<name>A0A1W1I0X1_9BACT</name>
<organism evidence="4 5">
    <name type="scientific">Nitrospira japonica</name>
    <dbReference type="NCBI Taxonomy" id="1325564"/>
    <lineage>
        <taxon>Bacteria</taxon>
        <taxon>Pseudomonadati</taxon>
        <taxon>Nitrospirota</taxon>
        <taxon>Nitrospiria</taxon>
        <taxon>Nitrospirales</taxon>
        <taxon>Nitrospiraceae</taxon>
        <taxon>Nitrospira</taxon>
    </lineage>
</organism>
<feature type="signal peptide" evidence="2">
    <location>
        <begin position="1"/>
        <end position="25"/>
    </location>
</feature>
<dbReference type="InterPro" id="IPR021796">
    <property type="entry name" value="Tll0287-like_dom"/>
</dbReference>